<evidence type="ECO:0000256" key="1">
    <source>
        <dbReference type="ARBA" id="ARBA00004613"/>
    </source>
</evidence>
<comment type="caution">
    <text evidence="5">The sequence shown here is derived from an EMBL/GenBank/DDBJ whole genome shotgun (WGS) entry which is preliminary data.</text>
</comment>
<keyword evidence="3" id="KW-0732">Signal</keyword>
<dbReference type="PANTHER" id="PTHR18820:SF1">
    <property type="entry name" value="PROTEIN LEG1 HOMOLOG"/>
    <property type="match status" value="1"/>
</dbReference>
<dbReference type="STRING" id="1801.BRW64_20050"/>
<name>A0A1Q4H992_9MYCO</name>
<dbReference type="InterPro" id="IPR008499">
    <property type="entry name" value="Leg1"/>
</dbReference>
<dbReference type="EMBL" id="PDCR01000005">
    <property type="protein sequence ID" value="PEG55591.1"/>
    <property type="molecule type" value="Genomic_DNA"/>
</dbReference>
<accession>A0A1Q4H992</accession>
<gene>
    <name evidence="5" type="ORF">BV510_17985</name>
    <name evidence="6" type="ORF">CRI78_04835</name>
</gene>
<dbReference type="OrthoDB" id="4578805at2"/>
<comment type="subcellular location">
    <subcellularLocation>
        <location evidence="1">Secreted</location>
    </subcellularLocation>
</comment>
<dbReference type="PANTHER" id="PTHR18820">
    <property type="entry name" value="LEG1"/>
    <property type="match status" value="1"/>
</dbReference>
<keyword evidence="2" id="KW-0964">Secreted</keyword>
<dbReference type="Proteomes" id="UP000191039">
    <property type="component" value="Unassembled WGS sequence"/>
</dbReference>
<keyword evidence="4" id="KW-0325">Glycoprotein</keyword>
<organism evidence="5 7">
    <name type="scientific">Mycolicibacterium diernhoferi</name>
    <dbReference type="NCBI Taxonomy" id="1801"/>
    <lineage>
        <taxon>Bacteria</taxon>
        <taxon>Bacillati</taxon>
        <taxon>Actinomycetota</taxon>
        <taxon>Actinomycetes</taxon>
        <taxon>Mycobacteriales</taxon>
        <taxon>Mycobacteriaceae</taxon>
        <taxon>Mycolicibacterium</taxon>
    </lineage>
</organism>
<dbReference type="GO" id="GO:0005615">
    <property type="term" value="C:extracellular space"/>
    <property type="evidence" value="ECO:0007669"/>
    <property type="project" value="TreeGrafter"/>
</dbReference>
<evidence type="ECO:0000313" key="8">
    <source>
        <dbReference type="Proteomes" id="UP000220340"/>
    </source>
</evidence>
<evidence type="ECO:0000256" key="4">
    <source>
        <dbReference type="ARBA" id="ARBA00023180"/>
    </source>
</evidence>
<evidence type="ECO:0000313" key="6">
    <source>
        <dbReference type="EMBL" id="PEG55591.1"/>
    </source>
</evidence>
<evidence type="ECO:0000256" key="2">
    <source>
        <dbReference type="ARBA" id="ARBA00022525"/>
    </source>
</evidence>
<dbReference type="AlphaFoldDB" id="A0A1Q4H992"/>
<keyword evidence="8" id="KW-1185">Reference proteome</keyword>
<reference evidence="6 8" key="2">
    <citation type="submission" date="2017-10" db="EMBL/GenBank/DDBJ databases">
        <title>The new phylogeny of genus Mycobacterium.</title>
        <authorList>
            <person name="Tortoli E."/>
            <person name="Trovato A."/>
            <person name="Cirillo D.M."/>
        </authorList>
    </citation>
    <scope>NUCLEOTIDE SEQUENCE [LARGE SCALE GENOMIC DNA]</scope>
    <source>
        <strain evidence="6 8">IP141170001</strain>
    </source>
</reference>
<dbReference type="Pfam" id="PF05612">
    <property type="entry name" value="Leg1"/>
    <property type="match status" value="1"/>
</dbReference>
<sequence>MLPAGFHRGVADWKAYFSLVQSARAGDDVEPLRMALWKAHKTCLDLVVTHLYHIDAEPYSDTELRFLRGWCRMVDYLWVAAWPTDFDFMCEQGLDVLPERLLVGPADFSTGSDLPPEMRRTLRGIIELGESPSWRYQFNLTLWKRVMRTRSAREDVVNLLAAVFDPQRTSRLKVVELLVHLLRP</sequence>
<evidence type="ECO:0000313" key="7">
    <source>
        <dbReference type="Proteomes" id="UP000191039"/>
    </source>
</evidence>
<protein>
    <submittedName>
        <fullName evidence="5">Uncharacterized protein</fullName>
    </submittedName>
</protein>
<dbReference type="EMBL" id="MIJD01000199">
    <property type="protein sequence ID" value="OPE52874.1"/>
    <property type="molecule type" value="Genomic_DNA"/>
</dbReference>
<evidence type="ECO:0000313" key="5">
    <source>
        <dbReference type="EMBL" id="OPE52874.1"/>
    </source>
</evidence>
<reference evidence="5 7" key="1">
    <citation type="submission" date="2016-09" db="EMBL/GenBank/DDBJ databases">
        <title>genome sequences of unsequenced Mycobacteria.</title>
        <authorList>
            <person name="Greninger A.L."/>
            <person name="Jerome K.R."/>
            <person name="Mcnair B."/>
            <person name="Wallis C."/>
            <person name="Fang F."/>
        </authorList>
    </citation>
    <scope>NUCLEOTIDE SEQUENCE [LARGE SCALE GENOMIC DNA]</scope>
    <source>
        <strain evidence="5 7">BM1</strain>
    </source>
</reference>
<proteinExistence type="predicted"/>
<dbReference type="Proteomes" id="UP000220340">
    <property type="component" value="Unassembled WGS sequence"/>
</dbReference>
<evidence type="ECO:0000256" key="3">
    <source>
        <dbReference type="ARBA" id="ARBA00022729"/>
    </source>
</evidence>